<keyword evidence="12" id="KW-0829">Tyrosine-protein kinase</keyword>
<name>A0A1V2ZZM4_9GAMM</name>
<dbReference type="Gene3D" id="1.10.287.1490">
    <property type="match status" value="1"/>
</dbReference>
<dbReference type="PANTHER" id="PTHR32309">
    <property type="entry name" value="TYROSINE-PROTEIN KINASE"/>
    <property type="match status" value="1"/>
</dbReference>
<dbReference type="OrthoDB" id="9775724at2"/>
<accession>A0A1V2ZZM4</accession>
<evidence type="ECO:0000256" key="3">
    <source>
        <dbReference type="ARBA" id="ARBA00022475"/>
    </source>
</evidence>
<keyword evidence="5" id="KW-0808">Transferase</keyword>
<proteinExistence type="inferred from homology"/>
<comment type="caution">
    <text evidence="19">The sequence shown here is derived from an EMBL/GenBank/DDBJ whole genome shotgun (WGS) entry which is preliminary data.</text>
</comment>
<evidence type="ECO:0000256" key="6">
    <source>
        <dbReference type="ARBA" id="ARBA00022692"/>
    </source>
</evidence>
<dbReference type="EMBL" id="MUZR01000014">
    <property type="protein sequence ID" value="OOC10554.1"/>
    <property type="molecule type" value="Genomic_DNA"/>
</dbReference>
<evidence type="ECO:0000256" key="4">
    <source>
        <dbReference type="ARBA" id="ARBA00022519"/>
    </source>
</evidence>
<keyword evidence="14" id="KW-0175">Coiled coil</keyword>
<dbReference type="Pfam" id="PF23607">
    <property type="entry name" value="WZC_N"/>
    <property type="match status" value="1"/>
</dbReference>
<dbReference type="GO" id="GO:0005524">
    <property type="term" value="F:ATP binding"/>
    <property type="evidence" value="ECO:0007669"/>
    <property type="project" value="UniProtKB-KW"/>
</dbReference>
<feature type="domain" description="Tyrosine-protein kinase G-rich" evidence="18">
    <location>
        <begin position="382"/>
        <end position="462"/>
    </location>
</feature>
<dbReference type="InterPro" id="IPR025669">
    <property type="entry name" value="AAA_dom"/>
</dbReference>
<dbReference type="InterPro" id="IPR032807">
    <property type="entry name" value="GNVR"/>
</dbReference>
<dbReference type="RefSeq" id="WP_077244012.1">
    <property type="nucleotide sequence ID" value="NZ_MUZR01000014.1"/>
</dbReference>
<evidence type="ECO:0000256" key="2">
    <source>
        <dbReference type="ARBA" id="ARBA00008883"/>
    </source>
</evidence>
<dbReference type="Proteomes" id="UP000189177">
    <property type="component" value="Unassembled WGS sequence"/>
</dbReference>
<dbReference type="STRING" id="252474.B1A74_05490"/>
<evidence type="ECO:0000256" key="7">
    <source>
        <dbReference type="ARBA" id="ARBA00022741"/>
    </source>
</evidence>
<dbReference type="GO" id="GO:0042802">
    <property type="term" value="F:identical protein binding"/>
    <property type="evidence" value="ECO:0007669"/>
    <property type="project" value="UniProtKB-ARBA"/>
</dbReference>
<feature type="coiled-coil region" evidence="14">
    <location>
        <begin position="270"/>
        <end position="383"/>
    </location>
</feature>
<keyword evidence="20" id="KW-1185">Reference proteome</keyword>
<evidence type="ECO:0000259" key="16">
    <source>
        <dbReference type="Pfam" id="PF02706"/>
    </source>
</evidence>
<organism evidence="19 20">
    <name type="scientific">Thioalkalivibrio halophilus</name>
    <dbReference type="NCBI Taxonomy" id="252474"/>
    <lineage>
        <taxon>Bacteria</taxon>
        <taxon>Pseudomonadati</taxon>
        <taxon>Pseudomonadota</taxon>
        <taxon>Gammaproteobacteria</taxon>
        <taxon>Chromatiales</taxon>
        <taxon>Ectothiorhodospiraceae</taxon>
        <taxon>Thioalkalivibrio</taxon>
    </lineage>
</organism>
<evidence type="ECO:0000256" key="11">
    <source>
        <dbReference type="ARBA" id="ARBA00023136"/>
    </source>
</evidence>
<dbReference type="CDD" id="cd05387">
    <property type="entry name" value="BY-kinase"/>
    <property type="match status" value="1"/>
</dbReference>
<dbReference type="InterPro" id="IPR050445">
    <property type="entry name" value="Bact_polysacc_biosynth/exp"/>
</dbReference>
<keyword evidence="6 15" id="KW-0812">Transmembrane</keyword>
<dbReference type="InterPro" id="IPR005702">
    <property type="entry name" value="Wzc-like_C"/>
</dbReference>
<feature type="transmembrane region" description="Helical" evidence="15">
    <location>
        <begin position="29"/>
        <end position="48"/>
    </location>
</feature>
<dbReference type="Pfam" id="PF02706">
    <property type="entry name" value="Wzz"/>
    <property type="match status" value="1"/>
</dbReference>
<dbReference type="AlphaFoldDB" id="A0A1V2ZZM4"/>
<evidence type="ECO:0000256" key="13">
    <source>
        <dbReference type="ARBA" id="ARBA00053015"/>
    </source>
</evidence>
<dbReference type="InterPro" id="IPR003856">
    <property type="entry name" value="LPS_length_determ_N"/>
</dbReference>
<dbReference type="InterPro" id="IPR027417">
    <property type="entry name" value="P-loop_NTPase"/>
</dbReference>
<dbReference type="PANTHER" id="PTHR32309:SF32">
    <property type="entry name" value="TYROSINE-PROTEIN KINASE ETK-RELATED"/>
    <property type="match status" value="1"/>
</dbReference>
<evidence type="ECO:0000256" key="1">
    <source>
        <dbReference type="ARBA" id="ARBA00004429"/>
    </source>
</evidence>
<dbReference type="Pfam" id="PF13614">
    <property type="entry name" value="AAA_31"/>
    <property type="match status" value="1"/>
</dbReference>
<evidence type="ECO:0000256" key="15">
    <source>
        <dbReference type="SAM" id="Phobius"/>
    </source>
</evidence>
<evidence type="ECO:0000313" key="20">
    <source>
        <dbReference type="Proteomes" id="UP000189177"/>
    </source>
</evidence>
<evidence type="ECO:0000259" key="17">
    <source>
        <dbReference type="Pfam" id="PF13614"/>
    </source>
</evidence>
<dbReference type="Gene3D" id="3.40.50.300">
    <property type="entry name" value="P-loop containing nucleotide triphosphate hydrolases"/>
    <property type="match status" value="1"/>
</dbReference>
<gene>
    <name evidence="19" type="ORF">B1A74_05490</name>
</gene>
<evidence type="ECO:0000256" key="5">
    <source>
        <dbReference type="ARBA" id="ARBA00022679"/>
    </source>
</evidence>
<keyword evidence="11 15" id="KW-0472">Membrane</keyword>
<keyword evidence="3" id="KW-1003">Cell membrane</keyword>
<keyword evidence="4" id="KW-0997">Cell inner membrane</keyword>
<keyword evidence="7" id="KW-0547">Nucleotide-binding</keyword>
<dbReference type="FunFam" id="3.40.50.300:FF:000527">
    <property type="entry name" value="Tyrosine-protein kinase etk"/>
    <property type="match status" value="1"/>
</dbReference>
<comment type="similarity">
    <text evidence="2">Belongs to the etk/wzc family.</text>
</comment>
<evidence type="ECO:0000259" key="18">
    <source>
        <dbReference type="Pfam" id="PF13807"/>
    </source>
</evidence>
<evidence type="ECO:0000256" key="10">
    <source>
        <dbReference type="ARBA" id="ARBA00022989"/>
    </source>
</evidence>
<evidence type="ECO:0000256" key="9">
    <source>
        <dbReference type="ARBA" id="ARBA00022840"/>
    </source>
</evidence>
<dbReference type="GO" id="GO:0004713">
    <property type="term" value="F:protein tyrosine kinase activity"/>
    <property type="evidence" value="ECO:0007669"/>
    <property type="project" value="UniProtKB-KW"/>
</dbReference>
<dbReference type="NCBIfam" id="TIGR01007">
    <property type="entry name" value="eps_fam"/>
    <property type="match status" value="1"/>
</dbReference>
<feature type="transmembrane region" description="Helical" evidence="15">
    <location>
        <begin position="441"/>
        <end position="460"/>
    </location>
</feature>
<evidence type="ECO:0000256" key="14">
    <source>
        <dbReference type="SAM" id="Coils"/>
    </source>
</evidence>
<keyword evidence="10 15" id="KW-1133">Transmembrane helix</keyword>
<dbReference type="GO" id="GO:0005886">
    <property type="term" value="C:plasma membrane"/>
    <property type="evidence" value="ECO:0007669"/>
    <property type="project" value="UniProtKB-SubCell"/>
</dbReference>
<comment type="subcellular location">
    <subcellularLocation>
        <location evidence="1">Cell inner membrane</location>
        <topology evidence="1">Multi-pass membrane protein</topology>
    </subcellularLocation>
</comment>
<keyword evidence="8 19" id="KW-0418">Kinase</keyword>
<protein>
    <submittedName>
        <fullName evidence="19">Tyrosine-protein kinase</fullName>
    </submittedName>
</protein>
<feature type="domain" description="Polysaccharide chain length determinant N-terminal" evidence="16">
    <location>
        <begin position="13"/>
        <end position="102"/>
    </location>
</feature>
<feature type="domain" description="AAA" evidence="17">
    <location>
        <begin position="563"/>
        <end position="676"/>
    </location>
</feature>
<dbReference type="SUPFAM" id="SSF52540">
    <property type="entry name" value="P-loop containing nucleoside triphosphate hydrolases"/>
    <property type="match status" value="1"/>
</dbReference>
<sequence>MTQTPASPPPADDEIDLGRLLGLLLDHKWWIVGITFLFMLGGGAYATLSTPVYQADALVQVEDTGGVSAPLNDMREMLGREPRASAELEILRSRMVLGQAVDRERLDLIVRPVRLPVIGDFLVRRDWDRSRAAVLGGVAERYAWSGESLTVGDLRVTPAMEGETLTLQVTGEDQFRLAHDDRVLGEGRTGEDASFLDGQVILFVEDISAGAGARFELQRRARLAAIRDLRNRFQATEQGNESGVFSLTFTHTDSEQARRALNAISDIYRRQNVERQAAEAEQSLEFLEEQVPQVRARLREAEDALNEYQVEQESVDMSMETQAVLDRLVDLERQITELEFEEAEISRRYTQNHPTYVTLLEKREQLENERRELQQEIGGLPETQQQVLRLQRDVEVNQEVYVQLLNRMQEMDITRASTVGNVRILDDAAVLPSPVEPQRGLIVALATVLGGMLSVALVLLRGMLNRGVESQEQIEELDLPVYATVPLSDVQQKLVKRLRRRRDLKSGRRRGATGEEGVVTGVLASYSPTDGAIEALRGLRSSLHFAMLEAADNRLVITGPSPGVGKSFISVNLAAVCAQAGQKVLVVDADMRKGHVHHAFGEASAGGLSDLLSEKLTPGEAIRHTDIEGLDYMARGSAPPNPAELLMNERFTRFLDQASEQYDLVLIDTPPILAVTDASVVARHCSTTLMVVRFQLNPPREIEAARRRLESAGVETRGAILNSMEATASASYGYGYYHYSYK</sequence>
<reference evidence="19 20" key="1">
    <citation type="submission" date="2017-02" db="EMBL/GenBank/DDBJ databases">
        <title>Genomic diversity within the haloalkaliphilic genus Thioalkalivibrio.</title>
        <authorList>
            <person name="Ahn A.-C."/>
            <person name="Meier-Kolthoff J."/>
            <person name="Overmars L."/>
            <person name="Richter M."/>
            <person name="Woyke T."/>
            <person name="Sorokin D.Y."/>
            <person name="Muyzer G."/>
        </authorList>
    </citation>
    <scope>NUCLEOTIDE SEQUENCE [LARGE SCALE GENOMIC DNA]</scope>
    <source>
        <strain evidence="19 20">HL17</strain>
    </source>
</reference>
<comment type="catalytic activity">
    <reaction evidence="13">
        <text>L-tyrosyl-[protein] + ATP = O-phospho-L-tyrosyl-[protein] + ADP + H(+)</text>
        <dbReference type="Rhea" id="RHEA:10596"/>
        <dbReference type="Rhea" id="RHEA-COMP:10136"/>
        <dbReference type="Rhea" id="RHEA-COMP:20101"/>
        <dbReference type="ChEBI" id="CHEBI:15378"/>
        <dbReference type="ChEBI" id="CHEBI:30616"/>
        <dbReference type="ChEBI" id="CHEBI:46858"/>
        <dbReference type="ChEBI" id="CHEBI:61978"/>
        <dbReference type="ChEBI" id="CHEBI:456216"/>
    </reaction>
</comment>
<dbReference type="Pfam" id="PF13807">
    <property type="entry name" value="GNVR"/>
    <property type="match status" value="1"/>
</dbReference>
<evidence type="ECO:0000256" key="12">
    <source>
        <dbReference type="ARBA" id="ARBA00023137"/>
    </source>
</evidence>
<keyword evidence="9" id="KW-0067">ATP-binding</keyword>
<evidence type="ECO:0000256" key="8">
    <source>
        <dbReference type="ARBA" id="ARBA00022777"/>
    </source>
</evidence>
<evidence type="ECO:0000313" key="19">
    <source>
        <dbReference type="EMBL" id="OOC10554.1"/>
    </source>
</evidence>